<reference evidence="6" key="1">
    <citation type="journal article" date="2015" name="BMC Genomics">
        <title>Genomic and transcriptomic analysis of the endophytic fungus Pestalotiopsis fici reveals its lifestyle and high potential for synthesis of natural products.</title>
        <authorList>
            <person name="Wang X."/>
            <person name="Zhang X."/>
            <person name="Liu L."/>
            <person name="Xiang M."/>
            <person name="Wang W."/>
            <person name="Sun X."/>
            <person name="Che Y."/>
            <person name="Guo L."/>
            <person name="Liu G."/>
            <person name="Guo L."/>
            <person name="Wang C."/>
            <person name="Yin W.B."/>
            <person name="Stadler M."/>
            <person name="Zhang X."/>
            <person name="Liu X."/>
        </authorList>
    </citation>
    <scope>NUCLEOTIDE SEQUENCE [LARGE SCALE GENOMIC DNA]</scope>
    <source>
        <strain evidence="6">W106-1 / CGMCC3.15140</strain>
    </source>
</reference>
<dbReference type="GO" id="GO:0061630">
    <property type="term" value="F:ubiquitin protein ligase activity"/>
    <property type="evidence" value="ECO:0007669"/>
    <property type="project" value="TreeGrafter"/>
</dbReference>
<dbReference type="GeneID" id="19271259"/>
<feature type="transmembrane region" description="Helical" evidence="3">
    <location>
        <begin position="226"/>
        <end position="251"/>
    </location>
</feature>
<organism evidence="5 6">
    <name type="scientific">Pestalotiopsis fici (strain W106-1 / CGMCC3.15140)</name>
    <dbReference type="NCBI Taxonomy" id="1229662"/>
    <lineage>
        <taxon>Eukaryota</taxon>
        <taxon>Fungi</taxon>
        <taxon>Dikarya</taxon>
        <taxon>Ascomycota</taxon>
        <taxon>Pezizomycotina</taxon>
        <taxon>Sordariomycetes</taxon>
        <taxon>Xylariomycetidae</taxon>
        <taxon>Amphisphaeriales</taxon>
        <taxon>Sporocadaceae</taxon>
        <taxon>Pestalotiopsis</taxon>
    </lineage>
</organism>
<evidence type="ECO:0000256" key="2">
    <source>
        <dbReference type="SAM" id="MobiDB-lite"/>
    </source>
</evidence>
<dbReference type="HOGENOM" id="CLU_027981_1_2_1"/>
<dbReference type="PANTHER" id="PTHR22765">
    <property type="entry name" value="RING FINGER AND PROTEASE ASSOCIATED DOMAIN-CONTAINING"/>
    <property type="match status" value="1"/>
</dbReference>
<dbReference type="Gene3D" id="3.30.40.10">
    <property type="entry name" value="Zinc/RING finger domain, C3HC4 (zinc finger)"/>
    <property type="match status" value="1"/>
</dbReference>
<evidence type="ECO:0000313" key="5">
    <source>
        <dbReference type="EMBL" id="ETS81244.1"/>
    </source>
</evidence>
<feature type="domain" description="RING-type" evidence="4">
    <location>
        <begin position="340"/>
        <end position="383"/>
    </location>
</feature>
<keyword evidence="6" id="KW-1185">Reference proteome</keyword>
<dbReference type="PROSITE" id="PS50089">
    <property type="entry name" value="ZF_RING_2"/>
    <property type="match status" value="1"/>
</dbReference>
<dbReference type="STRING" id="1229662.W3X5H1"/>
<dbReference type="RefSeq" id="XP_007833018.1">
    <property type="nucleotide sequence ID" value="XM_007834827.1"/>
</dbReference>
<proteinExistence type="predicted"/>
<keyword evidence="1" id="KW-0863">Zinc-finger</keyword>
<sequence>MSYSKPPPLLLFSNPWIGQNQGASTILKNITSLSSDIAYSETIKDNITTLSTNYAPSDGTIQGLLYVPDIDPDDECSKRANAYIPYNATRQSNLPPTSYNLVALAPWIDANCTKALLASTRADQLRAFLFYLPNGDTSQPPASDDATWDLDDDDSNSWMSKYKYPIYVIPGASGQEMMHELSLYSGNLTQVPYGANISELYHPNSADYVRIWTQLHVEFDSATLPMWQWVLIIIGLLVFITGGTSLLMHCIQNRRRAVLRRRVMRGDIDLEGLGIKRVTVPPEHILDFPLFTYNYDPPATSVDRSGSPSHKDHKDVPVVFENSIPATGTAIPPPEYQPSCHICLDYYESKVTIIRELPCGHIFHPECIDEFLGEVSSLCPICKKSMLPKGYAPPITNGMVRRERATRRLRPRIITSANSKKSHPRLDSWGSTVKKHIRSLPSSPTQPEPVDIELAERSKDPATTRQRMQDLAGHLDDNSDDGKPPWRKAVAKVFPLS</sequence>
<accession>W3X5H1</accession>
<dbReference type="eggNOG" id="KOG0800">
    <property type="taxonomic scope" value="Eukaryota"/>
</dbReference>
<evidence type="ECO:0000313" key="6">
    <source>
        <dbReference type="Proteomes" id="UP000030651"/>
    </source>
</evidence>
<dbReference type="InterPro" id="IPR013083">
    <property type="entry name" value="Znf_RING/FYVE/PHD"/>
</dbReference>
<dbReference type="InterPro" id="IPR001841">
    <property type="entry name" value="Znf_RING"/>
</dbReference>
<dbReference type="Proteomes" id="UP000030651">
    <property type="component" value="Unassembled WGS sequence"/>
</dbReference>
<dbReference type="InParanoid" id="W3X5H1"/>
<dbReference type="PANTHER" id="PTHR22765:SF413">
    <property type="entry name" value="FINGER DOMAIN PROTEIN, PUTATIVE (AFU_ORTHOLOGUE AFUA_1G04600)-RELATED"/>
    <property type="match status" value="1"/>
</dbReference>
<keyword evidence="1" id="KW-0479">Metal-binding</keyword>
<dbReference type="SMART" id="SM00184">
    <property type="entry name" value="RING"/>
    <property type="match status" value="1"/>
</dbReference>
<gene>
    <name evidence="5" type="ORF">PFICI_06246</name>
</gene>
<dbReference type="EMBL" id="KI912112">
    <property type="protein sequence ID" value="ETS81244.1"/>
    <property type="molecule type" value="Genomic_DNA"/>
</dbReference>
<evidence type="ECO:0000256" key="1">
    <source>
        <dbReference type="PROSITE-ProRule" id="PRU00175"/>
    </source>
</evidence>
<protein>
    <recommendedName>
        <fullName evidence="4">RING-type domain-containing protein</fullName>
    </recommendedName>
</protein>
<dbReference type="OrthoDB" id="21204at2759"/>
<name>W3X5H1_PESFW</name>
<dbReference type="GO" id="GO:0006511">
    <property type="term" value="P:ubiquitin-dependent protein catabolic process"/>
    <property type="evidence" value="ECO:0007669"/>
    <property type="project" value="TreeGrafter"/>
</dbReference>
<evidence type="ECO:0000256" key="3">
    <source>
        <dbReference type="SAM" id="Phobius"/>
    </source>
</evidence>
<dbReference type="InterPro" id="IPR051826">
    <property type="entry name" value="E3_ubiquitin-ligase_domain"/>
</dbReference>
<keyword evidence="1" id="KW-0862">Zinc</keyword>
<evidence type="ECO:0000259" key="4">
    <source>
        <dbReference type="PROSITE" id="PS50089"/>
    </source>
</evidence>
<dbReference type="Pfam" id="PF13639">
    <property type="entry name" value="zf-RING_2"/>
    <property type="match status" value="1"/>
</dbReference>
<dbReference type="GO" id="GO:0005737">
    <property type="term" value="C:cytoplasm"/>
    <property type="evidence" value="ECO:0007669"/>
    <property type="project" value="TreeGrafter"/>
</dbReference>
<feature type="region of interest" description="Disordered" evidence="2">
    <location>
        <begin position="415"/>
        <end position="497"/>
    </location>
</feature>
<keyword evidence="3" id="KW-0472">Membrane</keyword>
<dbReference type="OMA" id="PTCPICM"/>
<dbReference type="AlphaFoldDB" id="W3X5H1"/>
<keyword evidence="3" id="KW-1133">Transmembrane helix</keyword>
<dbReference type="GO" id="GO:0008270">
    <property type="term" value="F:zinc ion binding"/>
    <property type="evidence" value="ECO:0007669"/>
    <property type="project" value="UniProtKB-KW"/>
</dbReference>
<dbReference type="KEGG" id="pfy:PFICI_06246"/>
<feature type="compositionally biased region" description="Basic and acidic residues" evidence="2">
    <location>
        <begin position="473"/>
        <end position="484"/>
    </location>
</feature>
<dbReference type="SUPFAM" id="SSF57850">
    <property type="entry name" value="RING/U-box"/>
    <property type="match status" value="1"/>
</dbReference>
<keyword evidence="3" id="KW-0812">Transmembrane</keyword>